<keyword evidence="3 6" id="KW-0812">Transmembrane</keyword>
<feature type="transmembrane region" description="Helical" evidence="6">
    <location>
        <begin position="351"/>
        <end position="375"/>
    </location>
</feature>
<sequence>MLIRLLLRFSALGLKFGLAIVVARMLGFDAVAAYGIAVAASVIASKVLGLGFSTELNRRLSARNPLPAIGRARTLCGVFAGLYLLAVLALGAAGGGAAHVLGIPTSLLWGVLLVALSEHAAFEANAWLFSLHRPRAGSLLLFVRTGAWAGLACAGLLAGVLHSIEAVFALWFASNALAVAVCWRSLAALMRRAPHAARADRAPGLHDLFAVWRHGLPFYLAGVLLSSLQYAERFIAGGLASTDALGRYVFAWSIANAVQTIAFSAIAVTAGPRFVRTLAADPAAFGRQLRRALAAAVGVTALAAVAILIVHDELFRLAHEQAGTREVAVLAVLLASFALRSAADVLWTAAIALRAGLAVTLSMAAVAAAWAPLAWHLIGHAGTTGAALAHLAASVGIVAALALIVARGARTHAVTPRREGLSDAA</sequence>
<evidence type="ECO:0000256" key="4">
    <source>
        <dbReference type="ARBA" id="ARBA00022989"/>
    </source>
</evidence>
<protein>
    <submittedName>
        <fullName evidence="7">Polysaccharide biosynthesis protein</fullName>
    </submittedName>
</protein>
<feature type="transmembrane region" description="Helical" evidence="6">
    <location>
        <begin position="141"/>
        <end position="162"/>
    </location>
</feature>
<feature type="transmembrane region" description="Helical" evidence="6">
    <location>
        <begin position="292"/>
        <end position="310"/>
    </location>
</feature>
<evidence type="ECO:0000256" key="2">
    <source>
        <dbReference type="ARBA" id="ARBA00022475"/>
    </source>
</evidence>
<feature type="transmembrane region" description="Helical" evidence="6">
    <location>
        <begin position="32"/>
        <end position="53"/>
    </location>
</feature>
<feature type="transmembrane region" description="Helical" evidence="6">
    <location>
        <begin position="322"/>
        <end position="339"/>
    </location>
</feature>
<feature type="transmembrane region" description="Helical" evidence="6">
    <location>
        <begin position="74"/>
        <end position="101"/>
    </location>
</feature>
<dbReference type="PANTHER" id="PTHR30250:SF11">
    <property type="entry name" value="O-ANTIGEN TRANSPORTER-RELATED"/>
    <property type="match status" value="1"/>
</dbReference>
<feature type="transmembrane region" description="Helical" evidence="6">
    <location>
        <begin position="107"/>
        <end position="129"/>
    </location>
</feature>
<evidence type="ECO:0000256" key="5">
    <source>
        <dbReference type="ARBA" id="ARBA00023136"/>
    </source>
</evidence>
<feature type="transmembrane region" description="Helical" evidence="6">
    <location>
        <begin position="387"/>
        <end position="409"/>
    </location>
</feature>
<evidence type="ECO:0000256" key="1">
    <source>
        <dbReference type="ARBA" id="ARBA00004651"/>
    </source>
</evidence>
<reference evidence="7 8" key="1">
    <citation type="journal article" date="2018" name="ISME J.">
        <title>Involvement of Burkholderiaceae and sulfurous volatiles in disease-suppressive soils.</title>
        <authorList>
            <person name="Carrion V.J."/>
            <person name="Cordovez V."/>
            <person name="Tyc O."/>
            <person name="Etalo D.W."/>
            <person name="de Bruijn I."/>
            <person name="de Jager V.C."/>
            <person name="Medema M.H."/>
            <person name="Eberl L."/>
            <person name="Raaijmakers J.M."/>
        </authorList>
    </citation>
    <scope>NUCLEOTIDE SEQUENCE [LARGE SCALE GENOMIC DNA]</scope>
    <source>
        <strain evidence="8">mHSR5</strain>
    </source>
</reference>
<dbReference type="AlphaFoldDB" id="A0A2Z5N518"/>
<evidence type="ECO:0000256" key="3">
    <source>
        <dbReference type="ARBA" id="ARBA00022692"/>
    </source>
</evidence>
<feature type="transmembrane region" description="Helical" evidence="6">
    <location>
        <begin position="5"/>
        <end position="26"/>
    </location>
</feature>
<comment type="subcellular location">
    <subcellularLocation>
        <location evidence="1">Cell membrane</location>
        <topology evidence="1">Multi-pass membrane protein</topology>
    </subcellularLocation>
</comment>
<evidence type="ECO:0000256" key="6">
    <source>
        <dbReference type="SAM" id="Phobius"/>
    </source>
</evidence>
<feature type="transmembrane region" description="Helical" evidence="6">
    <location>
        <begin position="168"/>
        <end position="189"/>
    </location>
</feature>
<keyword evidence="5 6" id="KW-0472">Membrane</keyword>
<proteinExistence type="predicted"/>
<organism evidence="7 8">
    <name type="scientific">Burkholderia pyrrocinia</name>
    <name type="common">Pseudomonas pyrrocinia</name>
    <dbReference type="NCBI Taxonomy" id="60550"/>
    <lineage>
        <taxon>Bacteria</taxon>
        <taxon>Pseudomonadati</taxon>
        <taxon>Pseudomonadota</taxon>
        <taxon>Betaproteobacteria</taxon>
        <taxon>Burkholderiales</taxon>
        <taxon>Burkholderiaceae</taxon>
        <taxon>Burkholderia</taxon>
        <taxon>Burkholderia cepacia complex</taxon>
    </lineage>
</organism>
<evidence type="ECO:0000313" key="8">
    <source>
        <dbReference type="Proteomes" id="UP000253104"/>
    </source>
</evidence>
<gene>
    <name evidence="7" type="ORF">CUJ89_30795</name>
</gene>
<accession>A0A2Z5N518</accession>
<dbReference type="Proteomes" id="UP000253104">
    <property type="component" value="Chromosome mHSR5_B"/>
</dbReference>
<dbReference type="RefSeq" id="WP_114181025.1">
    <property type="nucleotide sequence ID" value="NZ_CP024903.1"/>
</dbReference>
<dbReference type="PANTHER" id="PTHR30250">
    <property type="entry name" value="PST FAMILY PREDICTED COLANIC ACID TRANSPORTER"/>
    <property type="match status" value="1"/>
</dbReference>
<dbReference type="OrthoDB" id="9079885at2"/>
<evidence type="ECO:0000313" key="7">
    <source>
        <dbReference type="EMBL" id="AXF24652.1"/>
    </source>
</evidence>
<feature type="transmembrane region" description="Helical" evidence="6">
    <location>
        <begin position="250"/>
        <end position="271"/>
    </location>
</feature>
<keyword evidence="4 6" id="KW-1133">Transmembrane helix</keyword>
<dbReference type="GO" id="GO:0005886">
    <property type="term" value="C:plasma membrane"/>
    <property type="evidence" value="ECO:0007669"/>
    <property type="project" value="UniProtKB-SubCell"/>
</dbReference>
<dbReference type="InterPro" id="IPR050833">
    <property type="entry name" value="Poly_Biosynth_Transport"/>
</dbReference>
<feature type="transmembrane region" description="Helical" evidence="6">
    <location>
        <begin position="210"/>
        <end position="230"/>
    </location>
</feature>
<dbReference type="EMBL" id="CP024903">
    <property type="protein sequence ID" value="AXF24652.1"/>
    <property type="molecule type" value="Genomic_DNA"/>
</dbReference>
<name>A0A2Z5N518_BURPY</name>
<keyword evidence="2" id="KW-1003">Cell membrane</keyword>